<evidence type="ECO:0000313" key="1">
    <source>
        <dbReference type="EnsemblPlants" id="Kaladp0039s0200.1.v1.1.CDS.1"/>
    </source>
</evidence>
<dbReference type="Gramene" id="Kaladp0039s0200.1.v1.1">
    <property type="protein sequence ID" value="Kaladp0039s0200.1.v1.1.CDS.1"/>
    <property type="gene ID" value="Kaladp0039s0200.v1.1"/>
</dbReference>
<dbReference type="PANTHER" id="PTHR34538">
    <property type="entry name" value="EXPRESSED PROTEIN"/>
    <property type="match status" value="1"/>
</dbReference>
<reference evidence="1" key="1">
    <citation type="submission" date="2021-01" db="UniProtKB">
        <authorList>
            <consortium name="EnsemblPlants"/>
        </authorList>
    </citation>
    <scope>IDENTIFICATION</scope>
</reference>
<organism evidence="1 2">
    <name type="scientific">Kalanchoe fedtschenkoi</name>
    <name type="common">Lavender scallops</name>
    <name type="synonym">South American air plant</name>
    <dbReference type="NCBI Taxonomy" id="63787"/>
    <lineage>
        <taxon>Eukaryota</taxon>
        <taxon>Viridiplantae</taxon>
        <taxon>Streptophyta</taxon>
        <taxon>Embryophyta</taxon>
        <taxon>Tracheophyta</taxon>
        <taxon>Spermatophyta</taxon>
        <taxon>Magnoliopsida</taxon>
        <taxon>eudicotyledons</taxon>
        <taxon>Gunneridae</taxon>
        <taxon>Pentapetalae</taxon>
        <taxon>Saxifragales</taxon>
        <taxon>Crassulaceae</taxon>
        <taxon>Kalanchoe</taxon>
    </lineage>
</organism>
<evidence type="ECO:0000313" key="2">
    <source>
        <dbReference type="Proteomes" id="UP000594263"/>
    </source>
</evidence>
<sequence>MGFGKWGWVSAYSRSQCRRLFFRARAALKRALKSNGCRGRDQLRFQYDPWSYALNFDDGCSDFRRLELRSCRAGRSGGGAVLVIVLWVNPVAKVEQ</sequence>
<proteinExistence type="predicted"/>
<keyword evidence="2" id="KW-1185">Reference proteome</keyword>
<dbReference type="PANTHER" id="PTHR34538:SF10">
    <property type="entry name" value="GENOME ASSEMBLY, CHROMOSOME: A06"/>
    <property type="match status" value="1"/>
</dbReference>
<dbReference type="AlphaFoldDB" id="A0A7N0TJW8"/>
<dbReference type="Proteomes" id="UP000594263">
    <property type="component" value="Unplaced"/>
</dbReference>
<name>A0A7N0TJW8_KALFE</name>
<dbReference type="EnsemblPlants" id="Kaladp0039s0200.1.v1.1">
    <property type="protein sequence ID" value="Kaladp0039s0200.1.v1.1.CDS.1"/>
    <property type="gene ID" value="Kaladp0039s0200.v1.1"/>
</dbReference>
<protein>
    <submittedName>
        <fullName evidence="1">Uncharacterized protein</fullName>
    </submittedName>
</protein>
<accession>A0A7N0TJW8</accession>